<dbReference type="Pfam" id="PF02875">
    <property type="entry name" value="Mur_ligase_C"/>
    <property type="match status" value="1"/>
</dbReference>
<dbReference type="GO" id="GO:0005524">
    <property type="term" value="F:ATP binding"/>
    <property type="evidence" value="ECO:0007669"/>
    <property type="project" value="InterPro"/>
</dbReference>
<dbReference type="SUPFAM" id="SSF53244">
    <property type="entry name" value="MurD-like peptide ligases, peptide-binding domain"/>
    <property type="match status" value="1"/>
</dbReference>
<dbReference type="EMBL" id="BARW01014915">
    <property type="protein sequence ID" value="GAI81483.1"/>
    <property type="molecule type" value="Genomic_DNA"/>
</dbReference>
<accession>X1RLJ8</accession>
<reference evidence="2" key="1">
    <citation type="journal article" date="2014" name="Front. Microbiol.">
        <title>High frequency of phylogenetically diverse reductive dehalogenase-homologous genes in deep subseafloor sedimentary metagenomes.</title>
        <authorList>
            <person name="Kawai M."/>
            <person name="Futagami T."/>
            <person name="Toyoda A."/>
            <person name="Takaki Y."/>
            <person name="Nishi S."/>
            <person name="Hori S."/>
            <person name="Arai W."/>
            <person name="Tsubouchi T."/>
            <person name="Morono Y."/>
            <person name="Uchiyama I."/>
            <person name="Ito T."/>
            <person name="Fujiyama A."/>
            <person name="Inagaki F."/>
            <person name="Takami H."/>
        </authorList>
    </citation>
    <scope>NUCLEOTIDE SEQUENCE</scope>
    <source>
        <strain evidence="2">Expedition CK06-06</strain>
    </source>
</reference>
<name>X1RLJ8_9ZZZZ</name>
<dbReference type="InterPro" id="IPR004101">
    <property type="entry name" value="Mur_ligase_C"/>
</dbReference>
<dbReference type="PANTHER" id="PTHR43445:SF3">
    <property type="entry name" value="UDP-N-ACETYLMURAMATE--L-ALANINE LIGASE"/>
    <property type="match status" value="1"/>
</dbReference>
<dbReference type="AlphaFoldDB" id="X1RLJ8"/>
<dbReference type="Gene3D" id="3.90.190.20">
    <property type="entry name" value="Mur ligase, C-terminal domain"/>
    <property type="match status" value="1"/>
</dbReference>
<proteinExistence type="predicted"/>
<dbReference type="Gene3D" id="3.40.1190.10">
    <property type="entry name" value="Mur-like, catalytic domain"/>
    <property type="match status" value="1"/>
</dbReference>
<dbReference type="PANTHER" id="PTHR43445">
    <property type="entry name" value="UDP-N-ACETYLMURAMATE--L-ALANINE LIGASE-RELATED"/>
    <property type="match status" value="1"/>
</dbReference>
<gene>
    <name evidence="2" type="ORF">S12H4_26308</name>
</gene>
<comment type="caution">
    <text evidence="2">The sequence shown here is derived from an EMBL/GenBank/DDBJ whole genome shotgun (WGS) entry which is preliminary data.</text>
</comment>
<evidence type="ECO:0000259" key="1">
    <source>
        <dbReference type="Pfam" id="PF02875"/>
    </source>
</evidence>
<organism evidence="2">
    <name type="scientific">marine sediment metagenome</name>
    <dbReference type="NCBI Taxonomy" id="412755"/>
    <lineage>
        <taxon>unclassified sequences</taxon>
        <taxon>metagenomes</taxon>
        <taxon>ecological metagenomes</taxon>
    </lineage>
</organism>
<evidence type="ECO:0000313" key="2">
    <source>
        <dbReference type="EMBL" id="GAI81483.1"/>
    </source>
</evidence>
<dbReference type="SUPFAM" id="SSF53623">
    <property type="entry name" value="MurD-like peptide ligases, catalytic domain"/>
    <property type="match status" value="1"/>
</dbReference>
<protein>
    <recommendedName>
        <fullName evidence="1">Mur ligase C-terminal domain-containing protein</fullName>
    </recommendedName>
</protein>
<feature type="domain" description="Mur ligase C-terminal" evidence="1">
    <location>
        <begin position="48"/>
        <end position="178"/>
    </location>
</feature>
<dbReference type="InterPro" id="IPR050061">
    <property type="entry name" value="MurCDEF_pg_biosynth"/>
</dbReference>
<dbReference type="InterPro" id="IPR036615">
    <property type="entry name" value="Mur_ligase_C_dom_sf"/>
</dbReference>
<sequence length="201" mass="22664">DFIGDVSLSVPGMFNVYNSMAAIAVARELDMDFPKIREGLKSYIGVQRRLEVKGEADGIIVVDDYGHHPTEIRATLAAARQVWDKRIIVVFQPHRYTRTKALFDEFLTAFSDADVLILTDIYSASEKEIEGVHSSKLYEGIQSCGHRNVTYIPDFDRIVDHLLATAERSDAIITLGAGDVWKVGEEFLRRALVEFQTEEIK</sequence>
<feature type="non-terminal residue" evidence="2">
    <location>
        <position position="1"/>
    </location>
</feature>
<dbReference type="InterPro" id="IPR036565">
    <property type="entry name" value="Mur-like_cat_sf"/>
</dbReference>
<dbReference type="GO" id="GO:0016881">
    <property type="term" value="F:acid-amino acid ligase activity"/>
    <property type="evidence" value="ECO:0007669"/>
    <property type="project" value="InterPro"/>
</dbReference>